<keyword evidence="2" id="KW-1185">Reference proteome</keyword>
<reference evidence="1 2" key="1">
    <citation type="submission" date="2024-05" db="EMBL/GenBank/DDBJ databases">
        <authorList>
            <person name="Wallberg A."/>
        </authorList>
    </citation>
    <scope>NUCLEOTIDE SEQUENCE [LARGE SCALE GENOMIC DNA]</scope>
</reference>
<evidence type="ECO:0000313" key="1">
    <source>
        <dbReference type="EMBL" id="CAL4066215.1"/>
    </source>
</evidence>
<dbReference type="AlphaFoldDB" id="A0AAV2PXD1"/>
<proteinExistence type="predicted"/>
<protein>
    <submittedName>
        <fullName evidence="1">Uncharacterized protein</fullName>
    </submittedName>
</protein>
<sequence length="141" mass="16600">MFITYLLKYKNKIMFWSKHSLYKEALVDVGHEVLTTVLEWRFVGGDLRTTANIKQAVLNNLKYTGRQYKDVFTEEEMQKLDDGVNFKEIEIILLYKLLQSVCGLADHEHSTWTELSLTGERSLEFDIIDYKKKLKHFGMSQ</sequence>
<name>A0AAV2PXD1_MEGNR</name>
<gene>
    <name evidence="1" type="ORF">MNOR_LOCUS5462</name>
</gene>
<organism evidence="1 2">
    <name type="scientific">Meganyctiphanes norvegica</name>
    <name type="common">Northern krill</name>
    <name type="synonym">Thysanopoda norvegica</name>
    <dbReference type="NCBI Taxonomy" id="48144"/>
    <lineage>
        <taxon>Eukaryota</taxon>
        <taxon>Metazoa</taxon>
        <taxon>Ecdysozoa</taxon>
        <taxon>Arthropoda</taxon>
        <taxon>Crustacea</taxon>
        <taxon>Multicrustacea</taxon>
        <taxon>Malacostraca</taxon>
        <taxon>Eumalacostraca</taxon>
        <taxon>Eucarida</taxon>
        <taxon>Euphausiacea</taxon>
        <taxon>Euphausiidae</taxon>
        <taxon>Meganyctiphanes</taxon>
    </lineage>
</organism>
<comment type="caution">
    <text evidence="1">The sequence shown here is derived from an EMBL/GenBank/DDBJ whole genome shotgun (WGS) entry which is preliminary data.</text>
</comment>
<dbReference type="EMBL" id="CAXKWB010002110">
    <property type="protein sequence ID" value="CAL4066215.1"/>
    <property type="molecule type" value="Genomic_DNA"/>
</dbReference>
<dbReference type="Proteomes" id="UP001497623">
    <property type="component" value="Unassembled WGS sequence"/>
</dbReference>
<accession>A0AAV2PXD1</accession>
<evidence type="ECO:0000313" key="2">
    <source>
        <dbReference type="Proteomes" id="UP001497623"/>
    </source>
</evidence>